<feature type="domain" description="SsuA/THI5-like" evidence="2">
    <location>
        <begin position="42"/>
        <end position="244"/>
    </location>
</feature>
<dbReference type="STRING" id="665126.ABB55_19830"/>
<dbReference type="EMBL" id="LJYW01000001">
    <property type="protein sequence ID" value="KPL54185.1"/>
    <property type="molecule type" value="Genomic_DNA"/>
</dbReference>
<dbReference type="PANTHER" id="PTHR31528">
    <property type="entry name" value="4-AMINO-5-HYDROXYMETHYL-2-METHYLPYRIMIDINE PHOSPHATE SYNTHASE THI11-RELATED"/>
    <property type="match status" value="1"/>
</dbReference>
<evidence type="ECO:0000313" key="4">
    <source>
        <dbReference type="Proteomes" id="UP000048984"/>
    </source>
</evidence>
<keyword evidence="1" id="KW-0732">Signal</keyword>
<accession>A0A0N8GFF6</accession>
<dbReference type="PANTHER" id="PTHR31528:SF3">
    <property type="entry name" value="THIAMINE BIOSYNTHESIS PROTEIN HI_0357-RELATED"/>
    <property type="match status" value="1"/>
</dbReference>
<dbReference type="GO" id="GO:0009228">
    <property type="term" value="P:thiamine biosynthetic process"/>
    <property type="evidence" value="ECO:0007669"/>
    <property type="project" value="InterPro"/>
</dbReference>
<feature type="chain" id="PRO_5006025678" evidence="1">
    <location>
        <begin position="29"/>
        <end position="344"/>
    </location>
</feature>
<sequence>MGLFDRRITATGTVAAILAGAMTVGASAEDKVTFGTNWLAQAEHGGYYQAVADGTYKKYGLDVTIKQGGPQAANRTLLLAGKIDFYMGGNMLQSLDSVKNNVPFVVVGAIFQKDPQVLIAHPDQGLEKFEDLAKLPTLFMGKDGYISYFQWMKVAYKGFKDEQYKPYTFNPAPFIADKRSAQQGYITSEPYQVEKQAGWKPKLFLLADNGFDTYSTTIETAQKLVDDKPELVQRFVDATMIGWYNYLYGDNKAANAAIKADNPDMSDDQIAYSIAKMKEYGIVESGEALTKGIGCMVDAQHKSFFDKMVSAKVVDPSVDYKKSFTAKFVCKGVGLDVKKKLAGG</sequence>
<evidence type="ECO:0000313" key="3">
    <source>
        <dbReference type="EMBL" id="KPL54185.1"/>
    </source>
</evidence>
<dbReference type="Gene3D" id="3.40.190.10">
    <property type="entry name" value="Periplasmic binding protein-like II"/>
    <property type="match status" value="2"/>
</dbReference>
<organism evidence="3 4">
    <name type="scientific">Prosthecodimorpha hirschii</name>
    <dbReference type="NCBI Taxonomy" id="665126"/>
    <lineage>
        <taxon>Bacteria</taxon>
        <taxon>Pseudomonadati</taxon>
        <taxon>Pseudomonadota</taxon>
        <taxon>Alphaproteobacteria</taxon>
        <taxon>Hyphomicrobiales</taxon>
        <taxon>Ancalomicrobiaceae</taxon>
        <taxon>Prosthecodimorpha</taxon>
    </lineage>
</organism>
<dbReference type="Proteomes" id="UP000048984">
    <property type="component" value="Unassembled WGS sequence"/>
</dbReference>
<dbReference type="RefSeq" id="WP_054360353.1">
    <property type="nucleotide sequence ID" value="NZ_LJYW01000001.1"/>
</dbReference>
<name>A0A0N8GFF6_9HYPH</name>
<proteinExistence type="predicted"/>
<comment type="caution">
    <text evidence="3">The sequence shown here is derived from an EMBL/GenBank/DDBJ whole genome shotgun (WGS) entry which is preliminary data.</text>
</comment>
<protein>
    <submittedName>
        <fullName evidence="3">Nitrate ABC transporter substrate-binding protein</fullName>
    </submittedName>
</protein>
<dbReference type="InterPro" id="IPR027939">
    <property type="entry name" value="NMT1/THI5"/>
</dbReference>
<dbReference type="Pfam" id="PF09084">
    <property type="entry name" value="NMT1"/>
    <property type="match status" value="1"/>
</dbReference>
<gene>
    <name evidence="3" type="ORF">ABB55_19830</name>
</gene>
<dbReference type="SUPFAM" id="SSF53850">
    <property type="entry name" value="Periplasmic binding protein-like II"/>
    <property type="match status" value="1"/>
</dbReference>
<evidence type="ECO:0000256" key="1">
    <source>
        <dbReference type="SAM" id="SignalP"/>
    </source>
</evidence>
<feature type="signal peptide" evidence="1">
    <location>
        <begin position="1"/>
        <end position="28"/>
    </location>
</feature>
<reference evidence="3 4" key="1">
    <citation type="submission" date="2015-09" db="EMBL/GenBank/DDBJ databases">
        <authorList>
            <consortium name="Swine Surveillance"/>
        </authorList>
    </citation>
    <scope>NUCLEOTIDE SEQUENCE [LARGE SCALE GENOMIC DNA]</scope>
    <source>
        <strain evidence="3 4">16</strain>
    </source>
</reference>
<dbReference type="AlphaFoldDB" id="A0A0N8GFF6"/>
<keyword evidence="4" id="KW-1185">Reference proteome</keyword>
<dbReference type="InterPro" id="IPR015168">
    <property type="entry name" value="SsuA/THI5"/>
</dbReference>
<reference evidence="3 4" key="2">
    <citation type="submission" date="2015-10" db="EMBL/GenBank/DDBJ databases">
        <title>Draft Genome Sequence of Prosthecomicrobium hirschii ATCC 27832.</title>
        <authorList>
            <person name="Daniel J."/>
            <person name="Givan S.A."/>
            <person name="Brun Y.V."/>
            <person name="Brown P.J."/>
        </authorList>
    </citation>
    <scope>NUCLEOTIDE SEQUENCE [LARGE SCALE GENOMIC DNA]</scope>
    <source>
        <strain evidence="3 4">16</strain>
    </source>
</reference>
<evidence type="ECO:0000259" key="2">
    <source>
        <dbReference type="Pfam" id="PF09084"/>
    </source>
</evidence>